<dbReference type="Pfam" id="PF03553">
    <property type="entry name" value="Na_H_antiporter"/>
    <property type="match status" value="1"/>
</dbReference>
<dbReference type="EMBL" id="JARPTC010000007">
    <property type="protein sequence ID" value="MDO7786670.1"/>
    <property type="molecule type" value="Genomic_DNA"/>
</dbReference>
<keyword evidence="9" id="KW-1185">Reference proteome</keyword>
<evidence type="ECO:0000259" key="7">
    <source>
        <dbReference type="Pfam" id="PF03553"/>
    </source>
</evidence>
<reference evidence="8" key="1">
    <citation type="journal article" date="2023" name="J. Hazard. Mater.">
        <title>Anaerobic biodegradation of pyrene and benzo[a]pyrene by a new sulfate-reducing Desulforamulus aquiferis strain DSA.</title>
        <authorList>
            <person name="Zhang Z."/>
            <person name="Sun J."/>
            <person name="Gong X."/>
            <person name="Wang C."/>
            <person name="Wang H."/>
        </authorList>
    </citation>
    <scope>NUCLEOTIDE SEQUENCE</scope>
    <source>
        <strain evidence="8">DSA</strain>
    </source>
</reference>
<evidence type="ECO:0000256" key="6">
    <source>
        <dbReference type="SAM" id="Phobius"/>
    </source>
</evidence>
<evidence type="ECO:0000256" key="1">
    <source>
        <dbReference type="ARBA" id="ARBA00004651"/>
    </source>
</evidence>
<feature type="transmembrane region" description="Helical" evidence="6">
    <location>
        <begin position="65"/>
        <end position="90"/>
    </location>
</feature>
<evidence type="ECO:0000256" key="5">
    <source>
        <dbReference type="ARBA" id="ARBA00023136"/>
    </source>
</evidence>
<dbReference type="PANTHER" id="PTHR43478:SF1">
    <property type="entry name" value="NA+_H+ ANTIPORTER NHAC-LIKE C-TERMINAL DOMAIN-CONTAINING PROTEIN"/>
    <property type="match status" value="1"/>
</dbReference>
<comment type="caution">
    <text evidence="8">The sequence shown here is derived from an EMBL/GenBank/DDBJ whole genome shotgun (WGS) entry which is preliminary data.</text>
</comment>
<feature type="transmembrane region" description="Helical" evidence="6">
    <location>
        <begin position="483"/>
        <end position="505"/>
    </location>
</feature>
<evidence type="ECO:0000313" key="8">
    <source>
        <dbReference type="EMBL" id="MDO7786670.1"/>
    </source>
</evidence>
<proteinExistence type="predicted"/>
<feature type="transmembrane region" description="Helical" evidence="6">
    <location>
        <begin position="404"/>
        <end position="426"/>
    </location>
</feature>
<dbReference type="AlphaFoldDB" id="A0AAW7ZBR1"/>
<feature type="transmembrane region" description="Helical" evidence="6">
    <location>
        <begin position="325"/>
        <end position="350"/>
    </location>
</feature>
<evidence type="ECO:0000256" key="4">
    <source>
        <dbReference type="ARBA" id="ARBA00022989"/>
    </source>
</evidence>
<evidence type="ECO:0000313" key="9">
    <source>
        <dbReference type="Proteomes" id="UP001172911"/>
    </source>
</evidence>
<evidence type="ECO:0000256" key="3">
    <source>
        <dbReference type="ARBA" id="ARBA00022692"/>
    </source>
</evidence>
<keyword evidence="3 6" id="KW-0812">Transmembrane</keyword>
<organism evidence="8 9">
    <name type="scientific">Desulforamulus aquiferis</name>
    <dbReference type="NCBI Taxonomy" id="1397668"/>
    <lineage>
        <taxon>Bacteria</taxon>
        <taxon>Bacillati</taxon>
        <taxon>Bacillota</taxon>
        <taxon>Clostridia</taxon>
        <taxon>Eubacteriales</taxon>
        <taxon>Peptococcaceae</taxon>
        <taxon>Desulforamulus</taxon>
    </lineage>
</organism>
<name>A0AAW7ZBR1_9FIRM</name>
<gene>
    <name evidence="8" type="ORF">P6N53_05465</name>
</gene>
<protein>
    <submittedName>
        <fullName evidence="8">Na+/H+ antiporter NhaC family protein</fullName>
    </submittedName>
</protein>
<feature type="transmembrane region" description="Helical" evidence="6">
    <location>
        <begin position="24"/>
        <end position="44"/>
    </location>
</feature>
<feature type="domain" description="Na+/H+ antiporter NhaC-like C-terminal" evidence="7">
    <location>
        <begin position="156"/>
        <end position="473"/>
    </location>
</feature>
<reference evidence="8" key="2">
    <citation type="submission" date="2023-03" db="EMBL/GenBank/DDBJ databases">
        <authorList>
            <person name="Zhang Z."/>
        </authorList>
    </citation>
    <scope>NUCLEOTIDE SEQUENCE</scope>
    <source>
        <strain evidence="8">DSA</strain>
    </source>
</reference>
<dbReference type="Proteomes" id="UP001172911">
    <property type="component" value="Unassembled WGS sequence"/>
</dbReference>
<evidence type="ECO:0000256" key="2">
    <source>
        <dbReference type="ARBA" id="ARBA00022475"/>
    </source>
</evidence>
<comment type="subcellular location">
    <subcellularLocation>
        <location evidence="1">Cell membrane</location>
        <topology evidence="1">Multi-pass membrane protein</topology>
    </subcellularLocation>
</comment>
<keyword evidence="2" id="KW-1003">Cell membrane</keyword>
<sequence length="520" mass="56374">MDYQWLSIVPPLVAIGLALITKRVIPSLAVGIISGAFIISEYNIAGTFIKAAGIMFEKVTDSWNYSILLFLVSLGILVYLITMAGGSYAYGQWAASKVKSRSGAKLSVFFLGIVIFIDDYFNSLTVGTVMRPITDKFKISRAKLAYIIDSTAAPICIIAPVSSWVVTVMSTMGDKFKTTGIAMEPFTAFLMTIPYNYYAWLTLLMVVILCLYKFDFGSMRLHEEKALRDGDVGGLAFDENDVSQESSGKGSMWDLVLPISGLVLFSLMAMVYTGGYFEGGMSVLDAIKDTDAATSLLYGGIGALALCLLLFLPRRIIAVGQLPRAFYKGFMAMLPANLILIFAWTIGGVISEMETGVFLANQLGDKMPFWLYPAVAFVLAGLMAFSTGTSWGTFAIMIPIAIDLALVVDPQLLIIMMSSVLAGAVYGDHCSPISDTTILSSTGAACNHIDHVSTQLPYASLVAVVSFTGYIISALMTRVTDSMFLNVGFTMIICIGILILSLNILHRMAMGREKAQFNRV</sequence>
<feature type="transmembrane region" description="Helical" evidence="6">
    <location>
        <begin position="295"/>
        <end position="313"/>
    </location>
</feature>
<dbReference type="InterPro" id="IPR018461">
    <property type="entry name" value="Na/H_Antiport_NhaC-like_C"/>
</dbReference>
<keyword evidence="4 6" id="KW-1133">Transmembrane helix</keyword>
<feature type="transmembrane region" description="Helical" evidence="6">
    <location>
        <begin position="102"/>
        <end position="123"/>
    </location>
</feature>
<keyword evidence="5 6" id="KW-0472">Membrane</keyword>
<feature type="transmembrane region" description="Helical" evidence="6">
    <location>
        <begin position="186"/>
        <end position="212"/>
    </location>
</feature>
<feature type="transmembrane region" description="Helical" evidence="6">
    <location>
        <begin position="255"/>
        <end position="275"/>
    </location>
</feature>
<dbReference type="GO" id="GO:0005886">
    <property type="term" value="C:plasma membrane"/>
    <property type="evidence" value="ECO:0007669"/>
    <property type="project" value="UniProtKB-SubCell"/>
</dbReference>
<feature type="transmembrane region" description="Helical" evidence="6">
    <location>
        <begin position="370"/>
        <end position="392"/>
    </location>
</feature>
<dbReference type="PANTHER" id="PTHR43478">
    <property type="entry name" value="NA+/H+ ANTIPORTER-RELATED"/>
    <property type="match status" value="1"/>
</dbReference>
<dbReference type="RefSeq" id="WP_304541746.1">
    <property type="nucleotide sequence ID" value="NZ_JARPTC010000007.1"/>
</dbReference>
<accession>A0AAW7ZBR1</accession>
<feature type="transmembrane region" description="Helical" evidence="6">
    <location>
        <begin position="144"/>
        <end position="166"/>
    </location>
</feature>
<feature type="transmembrane region" description="Helical" evidence="6">
    <location>
        <begin position="458"/>
        <end position="476"/>
    </location>
</feature>